<sequence>MPANIKDFVHLRIQTQLLPEQPSWSEIGAVATKWRDFLATIALPHDNPVSVIRNPFQDRNPLASGHSPTLRQLRYRHYTQMTEIAGLAMAASRGQRNLDARMRTKTFDRLLGMIDDIGRMAEHDVDPVSYTRLRESGYGRNKFDDIRRLNSAGKVSLDEYKRQVRRVYQHLIPEYLLHCFPSVTRKEDVPEINLRTALMIASDLHESIADTKPHEAGEILSKIFQNAEQNNCFKLPEEPGIRKPSYWADVIRNRFSDTDRAPNYDHLLPFIVQDRITSSEIVMTLMEQGAWKMAPEEVELYHLNGNANDIQEIISFSEGTQNRVLVMEDQLNGDPLLVQNAGHGLQNTIRVVKPGFQEMVTTIFYSDTDSLDRSTRTKCLESSVFSAVAQTTRMTESGADVATLQSLEEEWLAMFKNNFLVTDSAIKRFQKRVAQAAEHLIAPALHSFAIDRESQQEKLHQWLFLAQRCGLTLQPDVYVSFGLPRKFGTVHGSASPKAEIVLEDHETARVYKLDSEGARKDSVLVTANGNLTQKALEAALKMGATTVGERHPSGFGMKIAKLSENGQFVDIGHWLAPDERTKLLELPLADVEKALAPDKADKRTSAEIIQLQEALLAMVYQPNTQDPLDSRNDLMIEAGYQWNTQGQLPIQAKDGHTVLVDVSREVLETQPLKEIRRHLCAQIILSDLNYYDKANCVQRIRSSALEDAYQDYLTVLDDVSLVAETPRLAVS</sequence>
<accession>A0A1V2DPI2</accession>
<dbReference type="STRING" id="135739.BTO32_15100"/>
<organism evidence="1 2">
    <name type="scientific">Marinobacter lutaoensis</name>
    <dbReference type="NCBI Taxonomy" id="135739"/>
    <lineage>
        <taxon>Bacteria</taxon>
        <taxon>Pseudomonadati</taxon>
        <taxon>Pseudomonadota</taxon>
        <taxon>Gammaproteobacteria</taxon>
        <taxon>Pseudomonadales</taxon>
        <taxon>Marinobacteraceae</taxon>
        <taxon>Marinobacter</taxon>
    </lineage>
</organism>
<dbReference type="RefSeq" id="WP_076725480.1">
    <property type="nucleotide sequence ID" value="NZ_MSCW01000009.1"/>
</dbReference>
<keyword evidence="2" id="KW-1185">Reference proteome</keyword>
<evidence type="ECO:0000313" key="1">
    <source>
        <dbReference type="EMBL" id="ONF42535.1"/>
    </source>
</evidence>
<gene>
    <name evidence="1" type="ORF">BTO32_15100</name>
</gene>
<name>A0A1V2DPI2_9GAMM</name>
<dbReference type="EMBL" id="MSCW01000009">
    <property type="protein sequence ID" value="ONF42535.1"/>
    <property type="molecule type" value="Genomic_DNA"/>
</dbReference>
<dbReference type="AlphaFoldDB" id="A0A1V2DPI2"/>
<dbReference type="Proteomes" id="UP000189339">
    <property type="component" value="Unassembled WGS sequence"/>
</dbReference>
<comment type="caution">
    <text evidence="1">The sequence shown here is derived from an EMBL/GenBank/DDBJ whole genome shotgun (WGS) entry which is preliminary data.</text>
</comment>
<reference evidence="1 2" key="1">
    <citation type="submission" date="2016-12" db="EMBL/GenBank/DDBJ databases">
        <title>Marinobacter lutaoensis whole genome sequencing.</title>
        <authorList>
            <person name="Verma A."/>
            <person name="Krishnamurthi S."/>
        </authorList>
    </citation>
    <scope>NUCLEOTIDE SEQUENCE [LARGE SCALE GENOMIC DNA]</scope>
    <source>
        <strain evidence="1 2">T5054</strain>
    </source>
</reference>
<protein>
    <submittedName>
        <fullName evidence="1">Uncharacterized protein</fullName>
    </submittedName>
</protein>
<proteinExistence type="predicted"/>
<evidence type="ECO:0000313" key="2">
    <source>
        <dbReference type="Proteomes" id="UP000189339"/>
    </source>
</evidence>